<dbReference type="InterPro" id="IPR001647">
    <property type="entry name" value="HTH_TetR"/>
</dbReference>
<feature type="domain" description="HTH tetR-type" evidence="3">
    <location>
        <begin position="18"/>
        <end position="78"/>
    </location>
</feature>
<dbReference type="InterPro" id="IPR009057">
    <property type="entry name" value="Homeodomain-like_sf"/>
</dbReference>
<evidence type="ECO:0000256" key="1">
    <source>
        <dbReference type="ARBA" id="ARBA00023125"/>
    </source>
</evidence>
<name>A0A9X2CJN6_9GAMM</name>
<dbReference type="Proteomes" id="UP001139293">
    <property type="component" value="Unassembled WGS sequence"/>
</dbReference>
<keyword evidence="5" id="KW-1185">Reference proteome</keyword>
<protein>
    <submittedName>
        <fullName evidence="4">TetR/AcrR family transcriptional regulator</fullName>
    </submittedName>
</protein>
<feature type="DNA-binding region" description="H-T-H motif" evidence="2">
    <location>
        <begin position="41"/>
        <end position="60"/>
    </location>
</feature>
<organism evidence="4 5">
    <name type="scientific">Shewanella pneumatophori</name>
    <dbReference type="NCBI Taxonomy" id="314092"/>
    <lineage>
        <taxon>Bacteria</taxon>
        <taxon>Pseudomonadati</taxon>
        <taxon>Pseudomonadota</taxon>
        <taxon>Gammaproteobacteria</taxon>
        <taxon>Alteromonadales</taxon>
        <taxon>Shewanellaceae</taxon>
        <taxon>Shewanella</taxon>
    </lineage>
</organism>
<proteinExistence type="predicted"/>
<sequence>MQVPLTYVGRQSNRSDGQARRVAILEATLKLIVKEGIRGVRHRAVATEAQVPLSSTTYYFDDIKDLISDSLTYFAEKNLWMNKVLEQKSYALIEGLMQAKQSTNAEQTKLIIIQELSLFICEHIKGQVALRHDRILEAAFHEEALRNPQLAAAIMALDTTFLTSIKQFFIAMGSDTAKTDANQILAMIKFFEYQYLIREAIDEEQLVTTINSTVSYIVNAIKNPS</sequence>
<dbReference type="RefSeq" id="WP_248951679.1">
    <property type="nucleotide sequence ID" value="NZ_JAKILB010000017.1"/>
</dbReference>
<gene>
    <name evidence="4" type="ORF">L2740_19310</name>
</gene>
<evidence type="ECO:0000313" key="4">
    <source>
        <dbReference type="EMBL" id="MCL1140689.1"/>
    </source>
</evidence>
<comment type="caution">
    <text evidence="4">The sequence shown here is derived from an EMBL/GenBank/DDBJ whole genome shotgun (WGS) entry which is preliminary data.</text>
</comment>
<evidence type="ECO:0000256" key="2">
    <source>
        <dbReference type="PROSITE-ProRule" id="PRU00335"/>
    </source>
</evidence>
<dbReference type="PROSITE" id="PS50977">
    <property type="entry name" value="HTH_TETR_2"/>
    <property type="match status" value="1"/>
</dbReference>
<reference evidence="4" key="1">
    <citation type="submission" date="2022-01" db="EMBL/GenBank/DDBJ databases">
        <title>Whole genome-based taxonomy of the Shewanellaceae.</title>
        <authorList>
            <person name="Martin-Rodriguez A.J."/>
        </authorList>
    </citation>
    <scope>NUCLEOTIDE SEQUENCE</scope>
    <source>
        <strain evidence="4">KCTC 23973</strain>
    </source>
</reference>
<dbReference type="Gene3D" id="1.10.357.10">
    <property type="entry name" value="Tetracycline Repressor, domain 2"/>
    <property type="match status" value="1"/>
</dbReference>
<dbReference type="SUPFAM" id="SSF46689">
    <property type="entry name" value="Homeodomain-like"/>
    <property type="match status" value="1"/>
</dbReference>
<dbReference type="GO" id="GO:0003677">
    <property type="term" value="F:DNA binding"/>
    <property type="evidence" value="ECO:0007669"/>
    <property type="project" value="UniProtKB-UniRule"/>
</dbReference>
<evidence type="ECO:0000313" key="5">
    <source>
        <dbReference type="Proteomes" id="UP001139293"/>
    </source>
</evidence>
<evidence type="ECO:0000259" key="3">
    <source>
        <dbReference type="PROSITE" id="PS50977"/>
    </source>
</evidence>
<accession>A0A9X2CJN6</accession>
<dbReference type="AlphaFoldDB" id="A0A9X2CJN6"/>
<keyword evidence="1 2" id="KW-0238">DNA-binding</keyword>
<dbReference type="EMBL" id="JAKILB010000017">
    <property type="protein sequence ID" value="MCL1140689.1"/>
    <property type="molecule type" value="Genomic_DNA"/>
</dbReference>